<evidence type="ECO:0000256" key="3">
    <source>
        <dbReference type="ARBA" id="ARBA00022837"/>
    </source>
</evidence>
<keyword evidence="6" id="KW-1185">Reference proteome</keyword>
<reference evidence="5" key="2">
    <citation type="submission" date="2023-06" db="EMBL/GenBank/DDBJ databases">
        <authorList>
            <person name="Ma L."/>
            <person name="Liu K.-W."/>
            <person name="Li Z."/>
            <person name="Hsiao Y.-Y."/>
            <person name="Qi Y."/>
            <person name="Fu T."/>
            <person name="Tang G."/>
            <person name="Zhang D."/>
            <person name="Sun W.-H."/>
            <person name="Liu D.-K."/>
            <person name="Li Y."/>
            <person name="Chen G.-Z."/>
            <person name="Liu X.-D."/>
            <person name="Liao X.-Y."/>
            <person name="Jiang Y.-T."/>
            <person name="Yu X."/>
            <person name="Hao Y."/>
            <person name="Huang J."/>
            <person name="Zhao X.-W."/>
            <person name="Ke S."/>
            <person name="Chen Y.-Y."/>
            <person name="Wu W.-L."/>
            <person name="Hsu J.-L."/>
            <person name="Lin Y.-F."/>
            <person name="Huang M.-D."/>
            <person name="Li C.-Y."/>
            <person name="Huang L."/>
            <person name="Wang Z.-W."/>
            <person name="Zhao X."/>
            <person name="Zhong W.-Y."/>
            <person name="Peng D.-H."/>
            <person name="Ahmad S."/>
            <person name="Lan S."/>
            <person name="Zhang J.-S."/>
            <person name="Tsai W.-C."/>
            <person name="Van De Peer Y."/>
            <person name="Liu Z.-J."/>
        </authorList>
    </citation>
    <scope>NUCLEOTIDE SEQUENCE</scope>
    <source>
        <strain evidence="5">SCP</strain>
        <tissue evidence="5">Leaves</tissue>
    </source>
</reference>
<name>A0AAV9AGC9_ACOGR</name>
<dbReference type="PROSITE" id="PS50222">
    <property type="entry name" value="EF_HAND_2"/>
    <property type="match status" value="3"/>
</dbReference>
<dbReference type="PANTHER" id="PTHR10891">
    <property type="entry name" value="EF-HAND CALCIUM-BINDING DOMAIN CONTAINING PROTEIN"/>
    <property type="match status" value="1"/>
</dbReference>
<dbReference type="CDD" id="cd00051">
    <property type="entry name" value="EFh"/>
    <property type="match status" value="2"/>
</dbReference>
<dbReference type="SUPFAM" id="SSF47473">
    <property type="entry name" value="EF-hand"/>
    <property type="match status" value="1"/>
</dbReference>
<accession>A0AAV9AGC9</accession>
<organism evidence="5 6">
    <name type="scientific">Acorus gramineus</name>
    <name type="common">Dwarf sweet flag</name>
    <dbReference type="NCBI Taxonomy" id="55184"/>
    <lineage>
        <taxon>Eukaryota</taxon>
        <taxon>Viridiplantae</taxon>
        <taxon>Streptophyta</taxon>
        <taxon>Embryophyta</taxon>
        <taxon>Tracheophyta</taxon>
        <taxon>Spermatophyta</taxon>
        <taxon>Magnoliopsida</taxon>
        <taxon>Liliopsida</taxon>
        <taxon>Acoraceae</taxon>
        <taxon>Acorus</taxon>
    </lineage>
</organism>
<keyword evidence="2" id="KW-0677">Repeat</keyword>
<dbReference type="EMBL" id="JAUJYN010000009">
    <property type="protein sequence ID" value="KAK1263369.1"/>
    <property type="molecule type" value="Genomic_DNA"/>
</dbReference>
<evidence type="ECO:0000313" key="5">
    <source>
        <dbReference type="EMBL" id="KAK1263369.1"/>
    </source>
</evidence>
<dbReference type="GO" id="GO:0005509">
    <property type="term" value="F:calcium ion binding"/>
    <property type="evidence" value="ECO:0007669"/>
    <property type="project" value="InterPro"/>
</dbReference>
<evidence type="ECO:0000313" key="6">
    <source>
        <dbReference type="Proteomes" id="UP001179952"/>
    </source>
</evidence>
<keyword evidence="1" id="KW-0479">Metal-binding</keyword>
<dbReference type="Gene3D" id="1.10.238.10">
    <property type="entry name" value="EF-hand"/>
    <property type="match status" value="2"/>
</dbReference>
<dbReference type="PROSITE" id="PS00018">
    <property type="entry name" value="EF_HAND_1"/>
    <property type="match status" value="2"/>
</dbReference>
<comment type="caution">
    <text evidence="5">The sequence shown here is derived from an EMBL/GenBank/DDBJ whole genome shotgun (WGS) entry which is preliminary data.</text>
</comment>
<feature type="domain" description="EF-hand" evidence="4">
    <location>
        <begin position="132"/>
        <end position="163"/>
    </location>
</feature>
<evidence type="ECO:0000256" key="2">
    <source>
        <dbReference type="ARBA" id="ARBA00022737"/>
    </source>
</evidence>
<proteinExistence type="predicted"/>
<dbReference type="SMART" id="SM00054">
    <property type="entry name" value="EFh"/>
    <property type="match status" value="3"/>
</dbReference>
<gene>
    <name evidence="5" type="ORF">QJS04_geneDACA021185</name>
</gene>
<dbReference type="Pfam" id="PF13833">
    <property type="entry name" value="EF-hand_8"/>
    <property type="match status" value="1"/>
</dbReference>
<sequence>MANLLHLKTSPLKQKKQTTMETTTTNVSKLRQVFDYLDKNRDGKISVDELVALYKAMGEEEDSAEKEARAAMKCIDLDCDGLLDYERFVSLMMEGDDADLRVAFEAFELVKGSGCITPDSLRRALQRLGDVKTHEECAAMIRAFDVDGNGVLDFHEFRRMMSS</sequence>
<dbReference type="AlphaFoldDB" id="A0AAV9AGC9"/>
<evidence type="ECO:0000259" key="4">
    <source>
        <dbReference type="PROSITE" id="PS50222"/>
    </source>
</evidence>
<keyword evidence="3" id="KW-0106">Calcium</keyword>
<dbReference type="Proteomes" id="UP001179952">
    <property type="component" value="Unassembled WGS sequence"/>
</dbReference>
<feature type="domain" description="EF-hand" evidence="4">
    <location>
        <begin position="25"/>
        <end position="60"/>
    </location>
</feature>
<feature type="domain" description="EF-hand" evidence="4">
    <location>
        <begin position="63"/>
        <end position="98"/>
    </location>
</feature>
<dbReference type="InterPro" id="IPR039647">
    <property type="entry name" value="EF_hand_pair_protein_CML-like"/>
</dbReference>
<dbReference type="FunFam" id="1.10.238.10:FF:000001">
    <property type="entry name" value="Calmodulin 1"/>
    <property type="match status" value="1"/>
</dbReference>
<dbReference type="InterPro" id="IPR018247">
    <property type="entry name" value="EF_Hand_1_Ca_BS"/>
</dbReference>
<dbReference type="InterPro" id="IPR011992">
    <property type="entry name" value="EF-hand-dom_pair"/>
</dbReference>
<protein>
    <submittedName>
        <fullName evidence="5">Calcium-binding protein CML41</fullName>
    </submittedName>
</protein>
<reference evidence="5" key="1">
    <citation type="journal article" date="2023" name="Nat. Commun.">
        <title>Diploid and tetraploid genomes of Acorus and the evolution of monocots.</title>
        <authorList>
            <person name="Ma L."/>
            <person name="Liu K.W."/>
            <person name="Li Z."/>
            <person name="Hsiao Y.Y."/>
            <person name="Qi Y."/>
            <person name="Fu T."/>
            <person name="Tang G.D."/>
            <person name="Zhang D."/>
            <person name="Sun W.H."/>
            <person name="Liu D.K."/>
            <person name="Li Y."/>
            <person name="Chen G.Z."/>
            <person name="Liu X.D."/>
            <person name="Liao X.Y."/>
            <person name="Jiang Y.T."/>
            <person name="Yu X."/>
            <person name="Hao Y."/>
            <person name="Huang J."/>
            <person name="Zhao X.W."/>
            <person name="Ke S."/>
            <person name="Chen Y.Y."/>
            <person name="Wu W.L."/>
            <person name="Hsu J.L."/>
            <person name="Lin Y.F."/>
            <person name="Huang M.D."/>
            <person name="Li C.Y."/>
            <person name="Huang L."/>
            <person name="Wang Z.W."/>
            <person name="Zhao X."/>
            <person name="Zhong W.Y."/>
            <person name="Peng D.H."/>
            <person name="Ahmad S."/>
            <person name="Lan S."/>
            <person name="Zhang J.S."/>
            <person name="Tsai W.C."/>
            <person name="Van de Peer Y."/>
            <person name="Liu Z.J."/>
        </authorList>
    </citation>
    <scope>NUCLEOTIDE SEQUENCE</scope>
    <source>
        <strain evidence="5">SCP</strain>
    </source>
</reference>
<dbReference type="InterPro" id="IPR002048">
    <property type="entry name" value="EF_hand_dom"/>
</dbReference>
<dbReference type="Pfam" id="PF13499">
    <property type="entry name" value="EF-hand_7"/>
    <property type="match status" value="1"/>
</dbReference>
<evidence type="ECO:0000256" key="1">
    <source>
        <dbReference type="ARBA" id="ARBA00022723"/>
    </source>
</evidence>